<feature type="region of interest" description="Disordered" evidence="1">
    <location>
        <begin position="1"/>
        <end position="22"/>
    </location>
</feature>
<protein>
    <submittedName>
        <fullName evidence="2">Uncharacterized protein</fullName>
    </submittedName>
</protein>
<sequence length="47" mass="5176">MSRGAALSLTEAQTTELDRRRADHLANPDDVVLWSEVKAAALAKIRQ</sequence>
<evidence type="ECO:0000256" key="1">
    <source>
        <dbReference type="SAM" id="MobiDB-lite"/>
    </source>
</evidence>
<proteinExistence type="predicted"/>
<evidence type="ECO:0000313" key="3">
    <source>
        <dbReference type="Proteomes" id="UP000193925"/>
    </source>
</evidence>
<dbReference type="EMBL" id="LT841305">
    <property type="protein sequence ID" value="SMH65409.1"/>
    <property type="molecule type" value="Genomic_DNA"/>
</dbReference>
<dbReference type="Pfam" id="PF09720">
    <property type="entry name" value="Unstab_antitox"/>
    <property type="match status" value="1"/>
</dbReference>
<dbReference type="InterPro" id="IPR013406">
    <property type="entry name" value="CHP02574_addiction_mod"/>
</dbReference>
<organism evidence="2 3">
    <name type="scientific">Acidithiobacillus ferrivorans</name>
    <dbReference type="NCBI Taxonomy" id="160808"/>
    <lineage>
        <taxon>Bacteria</taxon>
        <taxon>Pseudomonadati</taxon>
        <taxon>Pseudomonadota</taxon>
        <taxon>Acidithiobacillia</taxon>
        <taxon>Acidithiobacillales</taxon>
        <taxon>Acidithiobacillaceae</taxon>
        <taxon>Acidithiobacillus</taxon>
    </lineage>
</organism>
<evidence type="ECO:0000313" key="2">
    <source>
        <dbReference type="EMBL" id="SMH65409.1"/>
    </source>
</evidence>
<accession>A0ABY1MNN3</accession>
<reference evidence="2 3" key="1">
    <citation type="submission" date="2017-03" db="EMBL/GenBank/DDBJ databases">
        <authorList>
            <person name="Regsiter A."/>
            <person name="William W."/>
        </authorList>
    </citation>
    <scope>NUCLEOTIDE SEQUENCE [LARGE SCALE GENOMIC DNA]</scope>
    <source>
        <strain evidence="2">PRJEB5721</strain>
    </source>
</reference>
<gene>
    <name evidence="2" type="ORF">AFERRI_20191</name>
</gene>
<keyword evidence="3" id="KW-1185">Reference proteome</keyword>
<name>A0ABY1MNN3_9PROT</name>
<dbReference type="RefSeq" id="WP_370695938.1">
    <property type="nucleotide sequence ID" value="NZ_CCCS020000057.1"/>
</dbReference>
<dbReference type="Proteomes" id="UP000193925">
    <property type="component" value="Chromosome AFERRI"/>
</dbReference>